<evidence type="ECO:0000313" key="2">
    <source>
        <dbReference type="EMBL" id="URN14704.1"/>
    </source>
</evidence>
<keyword evidence="3" id="KW-1185">Reference proteome</keyword>
<organism evidence="2 3">
    <name type="scientific">Streptomyces sudanensis</name>
    <dbReference type="NCBI Taxonomy" id="436397"/>
    <lineage>
        <taxon>Bacteria</taxon>
        <taxon>Bacillati</taxon>
        <taxon>Actinomycetota</taxon>
        <taxon>Actinomycetes</taxon>
        <taxon>Kitasatosporales</taxon>
        <taxon>Streptomycetaceae</taxon>
        <taxon>Streptomyces</taxon>
    </lineage>
</organism>
<dbReference type="EMBL" id="CP095474">
    <property type="protein sequence ID" value="URN14704.1"/>
    <property type="molecule type" value="Genomic_DNA"/>
</dbReference>
<proteinExistence type="predicted"/>
<evidence type="ECO:0000313" key="3">
    <source>
        <dbReference type="Proteomes" id="UP001056383"/>
    </source>
</evidence>
<dbReference type="RefSeq" id="WP_010468142.1">
    <property type="nucleotide sequence ID" value="NZ_CP095474.1"/>
</dbReference>
<accession>A0ABY4T6T5</accession>
<dbReference type="Pfam" id="PF13822">
    <property type="entry name" value="ACC_epsilon"/>
    <property type="match status" value="1"/>
</dbReference>
<dbReference type="InterPro" id="IPR032716">
    <property type="entry name" value="ACC_epsilon"/>
</dbReference>
<evidence type="ECO:0000256" key="1">
    <source>
        <dbReference type="SAM" id="MobiDB-lite"/>
    </source>
</evidence>
<protein>
    <submittedName>
        <fullName evidence="2">Acyl-CoA carboxylase subunit epsilon</fullName>
    </submittedName>
</protein>
<gene>
    <name evidence="2" type="ORF">MW084_00855</name>
</gene>
<sequence length="72" mass="7893">MHHHLRIVHGSPTEAELAAVTALIGALAHGGGHTPGHPRRRVRRADWDRRWRPHPAPHSWRAGAPGTPRGST</sequence>
<feature type="region of interest" description="Disordered" evidence="1">
    <location>
        <begin position="28"/>
        <end position="72"/>
    </location>
</feature>
<name>A0ABY4T6T5_9ACTN</name>
<reference evidence="2" key="1">
    <citation type="submission" date="2022-04" db="EMBL/GenBank/DDBJ databases">
        <title>Systematic whole-genome sequencing reveals an unexpected diversity among actinomycetoma pathogens and provides insights into their antibacterial susceptibilities.</title>
        <authorList>
            <person name="Watson A.K."/>
            <person name="Kepplinger B."/>
            <person name="Bakhiet S.M."/>
            <person name="Mhmoud N.A."/>
            <person name="Chapman J."/>
            <person name="Allenby N."/>
            <person name="Mickiewicz K."/>
            <person name="Goodfellow M."/>
            <person name="Fahal A.H."/>
            <person name="Errington J."/>
        </authorList>
    </citation>
    <scope>NUCLEOTIDE SEQUENCE</scope>
    <source>
        <strain evidence="2">SD 504</strain>
    </source>
</reference>
<dbReference type="Proteomes" id="UP001056383">
    <property type="component" value="Chromosome"/>
</dbReference>